<reference evidence="3" key="1">
    <citation type="submission" date="2022-11" db="UniProtKB">
        <authorList>
            <consortium name="WormBaseParasite"/>
        </authorList>
    </citation>
    <scope>IDENTIFICATION</scope>
</reference>
<dbReference type="InterPro" id="IPR002921">
    <property type="entry name" value="Fungal_lipase-type"/>
</dbReference>
<name>A0A914IFY3_GLORO</name>
<dbReference type="PANTHER" id="PTHR45908">
    <property type="entry name" value="PROTEIN CBG11750-RELATED"/>
    <property type="match status" value="1"/>
</dbReference>
<dbReference type="SUPFAM" id="SSF53474">
    <property type="entry name" value="alpha/beta-Hydrolases"/>
    <property type="match status" value="1"/>
</dbReference>
<accession>A0A914IFY3</accession>
<dbReference type="AlphaFoldDB" id="A0A914IFY3"/>
<feature type="domain" description="Fungal lipase-type" evidence="1">
    <location>
        <begin position="58"/>
        <end position="192"/>
    </location>
</feature>
<dbReference type="InterPro" id="IPR029058">
    <property type="entry name" value="AB_hydrolase_fold"/>
</dbReference>
<organism evidence="2 3">
    <name type="scientific">Globodera rostochiensis</name>
    <name type="common">Golden nematode worm</name>
    <name type="synonym">Heterodera rostochiensis</name>
    <dbReference type="NCBI Taxonomy" id="31243"/>
    <lineage>
        <taxon>Eukaryota</taxon>
        <taxon>Metazoa</taxon>
        <taxon>Ecdysozoa</taxon>
        <taxon>Nematoda</taxon>
        <taxon>Chromadorea</taxon>
        <taxon>Rhabditida</taxon>
        <taxon>Tylenchina</taxon>
        <taxon>Tylenchomorpha</taxon>
        <taxon>Tylenchoidea</taxon>
        <taxon>Heteroderidae</taxon>
        <taxon>Heteroderinae</taxon>
        <taxon>Globodera</taxon>
    </lineage>
</organism>
<keyword evidence="2" id="KW-1185">Reference proteome</keyword>
<sequence length="346" mass="38083">MAALAAGAYATSPNECIRRWMPNSSSWHVYTLSNQACDVLEQTCSSYTVVSDQYRQLIVVFRGTKGSEQLFLEGWQSIKPGIDFHGIGQINNYFNQALNVLWPNVEQALKDSHIANYQVTFTGHSLGGALAALAAAKSVALGLRTSNLVNLYTFGEPRVGNAAFAARFDQIVPHSFRVVFRKDIVPHLPPCSTTAKRNNGAIGALLNEENKPCDPNSDGIAYHHGTEIWYSKEMPKLESTSAPTENQRYYECVGNPRDEDFSCSDSVEFEIPRYKSYIWDHRHYFGHRLPVFGKRGCDPAVNDEDEIPETKVTVGGNQAAPSAGGAKQSQTGKFLKAAVNVIGMLG</sequence>
<dbReference type="Pfam" id="PF01764">
    <property type="entry name" value="Lipase_3"/>
    <property type="match status" value="1"/>
</dbReference>
<protein>
    <submittedName>
        <fullName evidence="3">Fungal lipase-like domain-containing protein</fullName>
    </submittedName>
</protein>
<evidence type="ECO:0000313" key="2">
    <source>
        <dbReference type="Proteomes" id="UP000887572"/>
    </source>
</evidence>
<dbReference type="WBParaSite" id="Gr19_v10_g9515.t1">
    <property type="protein sequence ID" value="Gr19_v10_g9515.t1"/>
    <property type="gene ID" value="Gr19_v10_g9515"/>
</dbReference>
<dbReference type="GO" id="GO:0006629">
    <property type="term" value="P:lipid metabolic process"/>
    <property type="evidence" value="ECO:0007669"/>
    <property type="project" value="InterPro"/>
</dbReference>
<dbReference type="Proteomes" id="UP000887572">
    <property type="component" value="Unplaced"/>
</dbReference>
<evidence type="ECO:0000259" key="1">
    <source>
        <dbReference type="Pfam" id="PF01764"/>
    </source>
</evidence>
<dbReference type="Gene3D" id="3.40.50.1820">
    <property type="entry name" value="alpha/beta hydrolase"/>
    <property type="match status" value="1"/>
</dbReference>
<proteinExistence type="predicted"/>
<evidence type="ECO:0000313" key="3">
    <source>
        <dbReference type="WBParaSite" id="Gr19_v10_g9515.t1"/>
    </source>
</evidence>
<dbReference type="CDD" id="cd00519">
    <property type="entry name" value="Lipase_3"/>
    <property type="match status" value="1"/>
</dbReference>
<dbReference type="PANTHER" id="PTHR45908:SF5">
    <property type="entry name" value="FUNGAL LIPASE-LIKE DOMAIN-CONTAINING PROTEIN"/>
    <property type="match status" value="1"/>
</dbReference>